<feature type="region of interest" description="Disordered" evidence="2">
    <location>
        <begin position="27"/>
        <end position="47"/>
    </location>
</feature>
<dbReference type="RefSeq" id="WP_069834396.1">
    <property type="nucleotide sequence ID" value="NZ_MDGQ01000003.1"/>
</dbReference>
<organism evidence="5 6">
    <name type="scientific">Roseivirga misakiensis</name>
    <dbReference type="NCBI Taxonomy" id="1563681"/>
    <lineage>
        <taxon>Bacteria</taxon>
        <taxon>Pseudomonadati</taxon>
        <taxon>Bacteroidota</taxon>
        <taxon>Cytophagia</taxon>
        <taxon>Cytophagales</taxon>
        <taxon>Roseivirgaceae</taxon>
        <taxon>Roseivirga</taxon>
    </lineage>
</organism>
<feature type="chain" id="PRO_5009186143" description="SbsA Ig-like domain-containing protein" evidence="3">
    <location>
        <begin position="23"/>
        <end position="541"/>
    </location>
</feature>
<dbReference type="InterPro" id="IPR032812">
    <property type="entry name" value="SbsA_Ig"/>
</dbReference>
<dbReference type="OrthoDB" id="9809989at2"/>
<evidence type="ECO:0000313" key="6">
    <source>
        <dbReference type="Proteomes" id="UP000095552"/>
    </source>
</evidence>
<evidence type="ECO:0000256" key="1">
    <source>
        <dbReference type="ARBA" id="ARBA00022729"/>
    </source>
</evidence>
<evidence type="ECO:0000256" key="2">
    <source>
        <dbReference type="SAM" id="MobiDB-lite"/>
    </source>
</evidence>
<keyword evidence="1 3" id="KW-0732">Signal</keyword>
<proteinExistence type="predicted"/>
<evidence type="ECO:0000259" key="4">
    <source>
        <dbReference type="Pfam" id="PF13205"/>
    </source>
</evidence>
<comment type="caution">
    <text evidence="5">The sequence shown here is derived from an EMBL/GenBank/DDBJ whole genome shotgun (WGS) entry which is preliminary data.</text>
</comment>
<accession>A0A1E5T6S0</accession>
<dbReference type="AlphaFoldDB" id="A0A1E5T6S0"/>
<dbReference type="STRING" id="1563681.BFP71_05345"/>
<dbReference type="Pfam" id="PF13205">
    <property type="entry name" value="Big_5"/>
    <property type="match status" value="1"/>
</dbReference>
<dbReference type="SUPFAM" id="SSF49478">
    <property type="entry name" value="Cna protein B-type domain"/>
    <property type="match status" value="1"/>
</dbReference>
<gene>
    <name evidence="5" type="ORF">BFP71_05345</name>
</gene>
<sequence length="541" mass="60641">MTTTHRFIALIIIANLCAVSCARIISPTGGPEDEKGPELISSNPKAGETGYSGNTLIFSFDERVQARSLETDLVITPKPKGSFRSKITKNTVTLTFFEPFEDSTTYSINFANSIQDVTNNNPAIGIGISFSTGPYIDSLSIAGNVKNLYNQEPVENALVSLYQLQDSLDIIKGSASYYSKTDSLGNYTFQNLPSGSFRIYSVRDKNNNGIADTDKEQYGFYADTLELSNSLEGIDMTLQNLSTEDLRTVSARSFGTYYDITFNKAIEDFKILSGQELIYHPFSEEKIRFYNTSRTFEDTTQLIYSVKDSLNFTLVDTADFYFVESKLSKTNFTYQFTESSPGILDIDTLSIEFTKPVLTINADSLNFIRDSVNIISLDTSLFQWNEYRTEVKYPVTAETMFSTNSQSAIFDIRSAAFISVDLDSSKGQQKTITKLLAENTATISGTVTSSSNNVLVQLLDSRTLNVIKQSTEKNFTFPYIPAGRYQVRVIKDINGNGKWDIANILTNSVSEPAKFYFDDFYNTKIIEVRKNWEQTDVNVIF</sequence>
<evidence type="ECO:0000313" key="5">
    <source>
        <dbReference type="EMBL" id="OEK07084.1"/>
    </source>
</evidence>
<feature type="domain" description="SbsA Ig-like" evidence="4">
    <location>
        <begin position="33"/>
        <end position="132"/>
    </location>
</feature>
<dbReference type="Proteomes" id="UP000095552">
    <property type="component" value="Unassembled WGS sequence"/>
</dbReference>
<dbReference type="InterPro" id="IPR013783">
    <property type="entry name" value="Ig-like_fold"/>
</dbReference>
<name>A0A1E5T6S0_9BACT</name>
<dbReference type="Gene3D" id="2.60.40.10">
    <property type="entry name" value="Immunoglobulins"/>
    <property type="match status" value="1"/>
</dbReference>
<reference evidence="5 6" key="1">
    <citation type="submission" date="2016-08" db="EMBL/GenBank/DDBJ databases">
        <title>Draft genome of Fabibacter sp. strain SK-8.</title>
        <authorList>
            <person name="Wong S.-K."/>
            <person name="Hamasaki K."/>
            <person name="Yoshizawa S."/>
        </authorList>
    </citation>
    <scope>NUCLEOTIDE SEQUENCE [LARGE SCALE GENOMIC DNA]</scope>
    <source>
        <strain evidence="5 6">SK-8</strain>
    </source>
</reference>
<keyword evidence="6" id="KW-1185">Reference proteome</keyword>
<dbReference type="EMBL" id="MDGQ01000003">
    <property type="protein sequence ID" value="OEK07084.1"/>
    <property type="molecule type" value="Genomic_DNA"/>
</dbReference>
<evidence type="ECO:0000256" key="3">
    <source>
        <dbReference type="SAM" id="SignalP"/>
    </source>
</evidence>
<protein>
    <recommendedName>
        <fullName evidence="4">SbsA Ig-like domain-containing protein</fullName>
    </recommendedName>
</protein>
<feature type="signal peptide" evidence="3">
    <location>
        <begin position="1"/>
        <end position="22"/>
    </location>
</feature>